<evidence type="ECO:0000256" key="4">
    <source>
        <dbReference type="ARBA" id="ARBA00022448"/>
    </source>
</evidence>
<evidence type="ECO:0000256" key="6">
    <source>
        <dbReference type="ARBA" id="ARBA00022723"/>
    </source>
</evidence>
<name>A0A1E4U133_PACTA</name>
<dbReference type="InterPro" id="IPR006845">
    <property type="entry name" value="Pex_N"/>
</dbReference>
<gene>
    <name evidence="14" type="ORF">PACTADRAFT_31152</name>
</gene>
<evidence type="ECO:0000256" key="1">
    <source>
        <dbReference type="ARBA" id="ARBA00004585"/>
    </source>
</evidence>
<keyword evidence="11" id="KW-0472">Membrane</keyword>
<accession>A0A1E4U133</accession>
<feature type="domain" description="Pex N-terminal" evidence="13">
    <location>
        <begin position="17"/>
        <end position="140"/>
    </location>
</feature>
<evidence type="ECO:0000256" key="11">
    <source>
        <dbReference type="ARBA" id="ARBA00023136"/>
    </source>
</evidence>
<evidence type="ECO:0000313" key="14">
    <source>
        <dbReference type="EMBL" id="ODV97716.1"/>
    </source>
</evidence>
<evidence type="ECO:0000256" key="5">
    <source>
        <dbReference type="ARBA" id="ARBA00022692"/>
    </source>
</evidence>
<keyword evidence="15" id="KW-1185">Reference proteome</keyword>
<dbReference type="GO" id="GO:0016567">
    <property type="term" value="P:protein ubiquitination"/>
    <property type="evidence" value="ECO:0007669"/>
    <property type="project" value="UniProtKB-ARBA"/>
</dbReference>
<keyword evidence="9" id="KW-0653">Protein transport</keyword>
<keyword evidence="5" id="KW-0812">Transmembrane</keyword>
<keyword evidence="6" id="KW-0479">Metal-binding</keyword>
<evidence type="ECO:0000256" key="12">
    <source>
        <dbReference type="ARBA" id="ARBA00023140"/>
    </source>
</evidence>
<sequence>MINPKNRVSQLDSRLLDNELFELLYQTLIDCFNVKNLPKRISDLKVKNNDELKLILKLILFKLTIYDKNSSYGLILSRLVMADADTNKNHNKLSLKKKYILLSLLVGEYLFKKLESLIYRDDFQEQDTDVTNDKISRLQKLSLKMFIGVIKFDDF</sequence>
<dbReference type="EMBL" id="KV454011">
    <property type="protein sequence ID" value="ODV97716.1"/>
    <property type="molecule type" value="Genomic_DNA"/>
</dbReference>
<evidence type="ECO:0000256" key="3">
    <source>
        <dbReference type="ARBA" id="ARBA00008704"/>
    </source>
</evidence>
<dbReference type="Proteomes" id="UP000094236">
    <property type="component" value="Unassembled WGS sequence"/>
</dbReference>
<keyword evidence="12" id="KW-0576">Peroxisome</keyword>
<evidence type="ECO:0000313" key="15">
    <source>
        <dbReference type="Proteomes" id="UP000094236"/>
    </source>
</evidence>
<evidence type="ECO:0000256" key="9">
    <source>
        <dbReference type="ARBA" id="ARBA00022927"/>
    </source>
</evidence>
<dbReference type="GO" id="GO:0016562">
    <property type="term" value="P:protein import into peroxisome matrix, receptor recycling"/>
    <property type="evidence" value="ECO:0007669"/>
    <property type="project" value="UniProtKB-ARBA"/>
</dbReference>
<evidence type="ECO:0000256" key="2">
    <source>
        <dbReference type="ARBA" id="ARBA00004906"/>
    </source>
</evidence>
<protein>
    <recommendedName>
        <fullName evidence="13">Pex N-terminal domain-containing protein</fullName>
    </recommendedName>
</protein>
<reference evidence="15" key="1">
    <citation type="submission" date="2016-05" db="EMBL/GenBank/DDBJ databases">
        <title>Comparative genomics of biotechnologically important yeasts.</title>
        <authorList>
            <consortium name="DOE Joint Genome Institute"/>
            <person name="Riley R."/>
            <person name="Haridas S."/>
            <person name="Wolfe K.H."/>
            <person name="Lopes M.R."/>
            <person name="Hittinger C.T."/>
            <person name="Goker M."/>
            <person name="Salamov A."/>
            <person name="Wisecaver J."/>
            <person name="Long T.M."/>
            <person name="Aerts A.L."/>
            <person name="Barry K."/>
            <person name="Choi C."/>
            <person name="Clum A."/>
            <person name="Coughlan A.Y."/>
            <person name="Deshpande S."/>
            <person name="Douglass A.P."/>
            <person name="Hanson S.J."/>
            <person name="Klenk H.-P."/>
            <person name="Labutti K."/>
            <person name="Lapidus A."/>
            <person name="Lindquist E."/>
            <person name="Lipzen A."/>
            <person name="Meier-Kolthoff J.P."/>
            <person name="Ohm R.A."/>
            <person name="Otillar R.P."/>
            <person name="Pangilinan J."/>
            <person name="Peng Y."/>
            <person name="Rokas A."/>
            <person name="Rosa C.A."/>
            <person name="Scheuner C."/>
            <person name="Sibirny A.A."/>
            <person name="Slot J.C."/>
            <person name="Stielow J.B."/>
            <person name="Sun H."/>
            <person name="Kurtzman C.P."/>
            <person name="Blackwell M."/>
            <person name="Grigoriev I.V."/>
            <person name="Jeffries T.W."/>
        </authorList>
    </citation>
    <scope>NUCLEOTIDE SEQUENCE [LARGE SCALE GENOMIC DNA]</scope>
    <source>
        <strain evidence="15">NRRL Y-2460</strain>
    </source>
</reference>
<evidence type="ECO:0000256" key="8">
    <source>
        <dbReference type="ARBA" id="ARBA00022833"/>
    </source>
</evidence>
<evidence type="ECO:0000256" key="10">
    <source>
        <dbReference type="ARBA" id="ARBA00022989"/>
    </source>
</evidence>
<comment type="pathway">
    <text evidence="2">Protein modification; protein ubiquitination.</text>
</comment>
<dbReference type="STRING" id="669874.A0A1E4U133"/>
<dbReference type="AlphaFoldDB" id="A0A1E4U133"/>
<dbReference type="Pfam" id="PF04757">
    <property type="entry name" value="Pex2_Pex12"/>
    <property type="match status" value="1"/>
</dbReference>
<comment type="subcellular location">
    <subcellularLocation>
        <location evidence="1">Peroxisome membrane</location>
        <topology evidence="1">Multi-pass membrane protein</topology>
    </subcellularLocation>
</comment>
<dbReference type="GO" id="GO:0005778">
    <property type="term" value="C:peroxisomal membrane"/>
    <property type="evidence" value="ECO:0007669"/>
    <property type="project" value="UniProtKB-SubCell"/>
</dbReference>
<dbReference type="GO" id="GO:0008270">
    <property type="term" value="F:zinc ion binding"/>
    <property type="evidence" value="ECO:0007669"/>
    <property type="project" value="UniProtKB-KW"/>
</dbReference>
<keyword evidence="4" id="KW-0813">Transport</keyword>
<keyword evidence="10" id="KW-1133">Transmembrane helix</keyword>
<organism evidence="14 15">
    <name type="scientific">Pachysolen tannophilus NRRL Y-2460</name>
    <dbReference type="NCBI Taxonomy" id="669874"/>
    <lineage>
        <taxon>Eukaryota</taxon>
        <taxon>Fungi</taxon>
        <taxon>Dikarya</taxon>
        <taxon>Ascomycota</taxon>
        <taxon>Saccharomycotina</taxon>
        <taxon>Pichiomycetes</taxon>
        <taxon>Pachysolenaceae</taxon>
        <taxon>Pachysolen</taxon>
    </lineage>
</organism>
<comment type="similarity">
    <text evidence="3">Belongs to the pex2/pex10/pex12 family.</text>
</comment>
<keyword evidence="8" id="KW-0862">Zinc</keyword>
<evidence type="ECO:0000256" key="7">
    <source>
        <dbReference type="ARBA" id="ARBA00022771"/>
    </source>
</evidence>
<evidence type="ECO:0000259" key="13">
    <source>
        <dbReference type="Pfam" id="PF04757"/>
    </source>
</evidence>
<proteinExistence type="inferred from homology"/>
<keyword evidence="7" id="KW-0863">Zinc-finger</keyword>